<gene>
    <name evidence="3" type="ORF">TCIL3000_11_2010</name>
</gene>
<keyword evidence="2" id="KW-1133">Transmembrane helix</keyword>
<feature type="transmembrane region" description="Helical" evidence="2">
    <location>
        <begin position="121"/>
        <end position="142"/>
    </location>
</feature>
<organism evidence="3">
    <name type="scientific">Trypanosoma congolense (strain IL3000)</name>
    <dbReference type="NCBI Taxonomy" id="1068625"/>
    <lineage>
        <taxon>Eukaryota</taxon>
        <taxon>Discoba</taxon>
        <taxon>Euglenozoa</taxon>
        <taxon>Kinetoplastea</taxon>
        <taxon>Metakinetoplastina</taxon>
        <taxon>Trypanosomatida</taxon>
        <taxon>Trypanosomatidae</taxon>
        <taxon>Trypanosoma</taxon>
        <taxon>Nannomonas</taxon>
    </lineage>
</organism>
<dbReference type="AlphaFoldDB" id="G0UZJ4"/>
<sequence>MKMQTSSVFVASFFLHPLTFLSHFKHRRTKNDKEKKEKNENKFYAAFHLLANNRAPPSRHSPLGVLDATRGCTQPQGVEGELPATSTSTPLSRHSTPSTPLGDLHFHLHWPPFFCVCAAPLLSLMLLFLARFYFASLLLLLLL</sequence>
<feature type="region of interest" description="Disordered" evidence="1">
    <location>
        <begin position="73"/>
        <end position="95"/>
    </location>
</feature>
<dbReference type="EMBL" id="HE575324">
    <property type="protein sequence ID" value="CCC94813.1"/>
    <property type="molecule type" value="Genomic_DNA"/>
</dbReference>
<evidence type="ECO:0000256" key="2">
    <source>
        <dbReference type="SAM" id="Phobius"/>
    </source>
</evidence>
<name>G0UZJ4_TRYCI</name>
<proteinExistence type="predicted"/>
<reference evidence="3" key="1">
    <citation type="journal article" date="2012" name="Proc. Natl. Acad. Sci. U.S.A.">
        <title>Antigenic diversity is generated by distinct evolutionary mechanisms in African trypanosome species.</title>
        <authorList>
            <person name="Jackson A.P."/>
            <person name="Berry A."/>
            <person name="Aslett M."/>
            <person name="Allison H.C."/>
            <person name="Burton P."/>
            <person name="Vavrova-Anderson J."/>
            <person name="Brown R."/>
            <person name="Browne H."/>
            <person name="Corton N."/>
            <person name="Hauser H."/>
            <person name="Gamble J."/>
            <person name="Gilderthorp R."/>
            <person name="Marcello L."/>
            <person name="McQuillan J."/>
            <person name="Otto T.D."/>
            <person name="Quail M.A."/>
            <person name="Sanders M.J."/>
            <person name="van Tonder A."/>
            <person name="Ginger M.L."/>
            <person name="Field M.C."/>
            <person name="Barry J.D."/>
            <person name="Hertz-Fowler C."/>
            <person name="Berriman M."/>
        </authorList>
    </citation>
    <scope>NUCLEOTIDE SEQUENCE</scope>
    <source>
        <strain evidence="3">IL3000</strain>
    </source>
</reference>
<keyword evidence="2" id="KW-0472">Membrane</keyword>
<feature type="compositionally biased region" description="Polar residues" evidence="1">
    <location>
        <begin position="84"/>
        <end position="95"/>
    </location>
</feature>
<keyword evidence="2" id="KW-0812">Transmembrane</keyword>
<accession>G0UZJ4</accession>
<evidence type="ECO:0000256" key="1">
    <source>
        <dbReference type="SAM" id="MobiDB-lite"/>
    </source>
</evidence>
<evidence type="ECO:0000313" key="3">
    <source>
        <dbReference type="EMBL" id="CCC94813.1"/>
    </source>
</evidence>
<protein>
    <submittedName>
        <fullName evidence="3">Uncharacterized protein</fullName>
    </submittedName>
</protein>